<keyword evidence="2 4" id="KW-0238">DNA-binding</keyword>
<dbReference type="InterPro" id="IPR009057">
    <property type="entry name" value="Homeodomain-like_sf"/>
</dbReference>
<dbReference type="PANTHER" id="PTHR30055">
    <property type="entry name" value="HTH-TYPE TRANSCRIPTIONAL REGULATOR RUTR"/>
    <property type="match status" value="1"/>
</dbReference>
<feature type="region of interest" description="Disordered" evidence="5">
    <location>
        <begin position="13"/>
        <end position="65"/>
    </location>
</feature>
<dbReference type="InterPro" id="IPR001647">
    <property type="entry name" value="HTH_TetR"/>
</dbReference>
<feature type="compositionally biased region" description="Basic and acidic residues" evidence="5">
    <location>
        <begin position="53"/>
        <end position="65"/>
    </location>
</feature>
<feature type="domain" description="HTH tetR-type" evidence="6">
    <location>
        <begin position="67"/>
        <end position="127"/>
    </location>
</feature>
<evidence type="ECO:0000256" key="1">
    <source>
        <dbReference type="ARBA" id="ARBA00023015"/>
    </source>
</evidence>
<evidence type="ECO:0000256" key="3">
    <source>
        <dbReference type="ARBA" id="ARBA00023163"/>
    </source>
</evidence>
<proteinExistence type="predicted"/>
<feature type="DNA-binding region" description="H-T-H motif" evidence="4">
    <location>
        <begin position="90"/>
        <end position="109"/>
    </location>
</feature>
<dbReference type="Proteomes" id="UP000190037">
    <property type="component" value="Unassembled WGS sequence"/>
</dbReference>
<dbReference type="Gene3D" id="1.10.357.10">
    <property type="entry name" value="Tetracycline Repressor, domain 2"/>
    <property type="match status" value="1"/>
</dbReference>
<gene>
    <name evidence="7" type="ORF">B4N89_44095</name>
</gene>
<evidence type="ECO:0000313" key="8">
    <source>
        <dbReference type="Proteomes" id="UP000190037"/>
    </source>
</evidence>
<dbReference type="GO" id="GO:0000976">
    <property type="term" value="F:transcription cis-regulatory region binding"/>
    <property type="evidence" value="ECO:0007669"/>
    <property type="project" value="TreeGrafter"/>
</dbReference>
<reference evidence="7 8" key="1">
    <citation type="submission" date="2017-03" db="EMBL/GenBank/DDBJ databases">
        <title>Draft genome sequence of Streptomyces scabrisporus NF3, endophyte isolated from Amphipterygium adstringens.</title>
        <authorList>
            <person name="Vazquez M."/>
            <person name="Ceapa C.D."/>
            <person name="Rodriguez Luna D."/>
            <person name="Sanchez Esquivel S."/>
        </authorList>
    </citation>
    <scope>NUCLEOTIDE SEQUENCE [LARGE SCALE GENOMIC DNA]</scope>
    <source>
        <strain evidence="7 8">NF3</strain>
    </source>
</reference>
<organism evidence="7 8">
    <name type="scientific">Embleya scabrispora</name>
    <dbReference type="NCBI Taxonomy" id="159449"/>
    <lineage>
        <taxon>Bacteria</taxon>
        <taxon>Bacillati</taxon>
        <taxon>Actinomycetota</taxon>
        <taxon>Actinomycetes</taxon>
        <taxon>Kitasatosporales</taxon>
        <taxon>Streptomycetaceae</taxon>
        <taxon>Embleya</taxon>
    </lineage>
</organism>
<dbReference type="InterPro" id="IPR050109">
    <property type="entry name" value="HTH-type_TetR-like_transc_reg"/>
</dbReference>
<dbReference type="EMBL" id="MWQN01000004">
    <property type="protein sequence ID" value="OPC77485.1"/>
    <property type="molecule type" value="Genomic_DNA"/>
</dbReference>
<evidence type="ECO:0000256" key="5">
    <source>
        <dbReference type="SAM" id="MobiDB-lite"/>
    </source>
</evidence>
<evidence type="ECO:0000313" key="7">
    <source>
        <dbReference type="EMBL" id="OPC77485.1"/>
    </source>
</evidence>
<dbReference type="STRING" id="159449.B4N89_44095"/>
<keyword evidence="3" id="KW-0804">Transcription</keyword>
<evidence type="ECO:0000259" key="6">
    <source>
        <dbReference type="PROSITE" id="PS50977"/>
    </source>
</evidence>
<keyword evidence="1" id="KW-0805">Transcription regulation</keyword>
<dbReference type="AlphaFoldDB" id="A0A1T3NLD8"/>
<name>A0A1T3NLD8_9ACTN</name>
<dbReference type="PROSITE" id="PS50977">
    <property type="entry name" value="HTH_TETR_2"/>
    <property type="match status" value="1"/>
</dbReference>
<protein>
    <recommendedName>
        <fullName evidence="6">HTH tetR-type domain-containing protein</fullName>
    </recommendedName>
</protein>
<dbReference type="Pfam" id="PF00440">
    <property type="entry name" value="TetR_N"/>
    <property type="match status" value="1"/>
</dbReference>
<comment type="caution">
    <text evidence="7">The sequence shown here is derived from an EMBL/GenBank/DDBJ whole genome shotgun (WGS) entry which is preliminary data.</text>
</comment>
<sequence length="247" mass="26739">MDMVHSRVEVMWGCESGGPGRPGRPGYPRSARSRRIQWTDSKSKIMEGASRVSPREYRSDKRQAAAEDTRQRILTAARSLLSAATPAQITLDGIAKAADVSRQTVYNAFGTKAGLLEALFDGLATRAGVDLSEAFAAPDADAALRRFTETFCRFWAADPVVIRRLRGMAVLDAELDRLLRERDDMRRTALGSLLAARGVEAGAETVDVVWQLTGFEVYDGLARRDPGRDPAGPIADAVAAVYAAAKG</sequence>
<evidence type="ECO:0000256" key="2">
    <source>
        <dbReference type="ARBA" id="ARBA00023125"/>
    </source>
</evidence>
<dbReference type="GO" id="GO:0003700">
    <property type="term" value="F:DNA-binding transcription factor activity"/>
    <property type="evidence" value="ECO:0007669"/>
    <property type="project" value="TreeGrafter"/>
</dbReference>
<accession>A0A1T3NLD8</accession>
<evidence type="ECO:0000256" key="4">
    <source>
        <dbReference type="PROSITE-ProRule" id="PRU00335"/>
    </source>
</evidence>
<dbReference type="SUPFAM" id="SSF46689">
    <property type="entry name" value="Homeodomain-like"/>
    <property type="match status" value="1"/>
</dbReference>
<dbReference type="PANTHER" id="PTHR30055:SF234">
    <property type="entry name" value="HTH-TYPE TRANSCRIPTIONAL REGULATOR BETI"/>
    <property type="match status" value="1"/>
</dbReference>
<keyword evidence="8" id="KW-1185">Reference proteome</keyword>